<accession>A0A4Z2F6Y1</accession>
<sequence length="73" mass="7972">MKCIVYGQTSHNSQVRALRVLSAFGVSGQEVELEAEPLHQGSKPREQQHNNGLAALRPGTTQTPYRCSRSPPA</sequence>
<keyword evidence="3" id="KW-1185">Reference proteome</keyword>
<dbReference type="AlphaFoldDB" id="A0A4Z2F6Y1"/>
<evidence type="ECO:0000313" key="2">
    <source>
        <dbReference type="EMBL" id="TNN37016.1"/>
    </source>
</evidence>
<gene>
    <name evidence="2" type="ORF">EYF80_052825</name>
</gene>
<proteinExistence type="predicted"/>
<dbReference type="Proteomes" id="UP000314294">
    <property type="component" value="Unassembled WGS sequence"/>
</dbReference>
<dbReference type="EMBL" id="SRLO01001544">
    <property type="protein sequence ID" value="TNN37016.1"/>
    <property type="molecule type" value="Genomic_DNA"/>
</dbReference>
<reference evidence="2 3" key="1">
    <citation type="submission" date="2019-03" db="EMBL/GenBank/DDBJ databases">
        <title>First draft genome of Liparis tanakae, snailfish: a comprehensive survey of snailfish specific genes.</title>
        <authorList>
            <person name="Kim W."/>
            <person name="Song I."/>
            <person name="Jeong J.-H."/>
            <person name="Kim D."/>
            <person name="Kim S."/>
            <person name="Ryu S."/>
            <person name="Song J.Y."/>
            <person name="Lee S.K."/>
        </authorList>
    </citation>
    <scope>NUCLEOTIDE SEQUENCE [LARGE SCALE GENOMIC DNA]</scope>
    <source>
        <tissue evidence="2">Muscle</tissue>
    </source>
</reference>
<organism evidence="2 3">
    <name type="scientific">Liparis tanakae</name>
    <name type="common">Tanaka's snailfish</name>
    <dbReference type="NCBI Taxonomy" id="230148"/>
    <lineage>
        <taxon>Eukaryota</taxon>
        <taxon>Metazoa</taxon>
        <taxon>Chordata</taxon>
        <taxon>Craniata</taxon>
        <taxon>Vertebrata</taxon>
        <taxon>Euteleostomi</taxon>
        <taxon>Actinopterygii</taxon>
        <taxon>Neopterygii</taxon>
        <taxon>Teleostei</taxon>
        <taxon>Neoteleostei</taxon>
        <taxon>Acanthomorphata</taxon>
        <taxon>Eupercaria</taxon>
        <taxon>Perciformes</taxon>
        <taxon>Cottioidei</taxon>
        <taxon>Cottales</taxon>
        <taxon>Liparidae</taxon>
        <taxon>Liparis</taxon>
    </lineage>
</organism>
<name>A0A4Z2F6Y1_9TELE</name>
<evidence type="ECO:0000256" key="1">
    <source>
        <dbReference type="SAM" id="MobiDB-lite"/>
    </source>
</evidence>
<feature type="region of interest" description="Disordered" evidence="1">
    <location>
        <begin position="34"/>
        <end position="73"/>
    </location>
</feature>
<protein>
    <submittedName>
        <fullName evidence="2">Uncharacterized protein</fullName>
    </submittedName>
</protein>
<comment type="caution">
    <text evidence="2">The sequence shown here is derived from an EMBL/GenBank/DDBJ whole genome shotgun (WGS) entry which is preliminary data.</text>
</comment>
<evidence type="ECO:0000313" key="3">
    <source>
        <dbReference type="Proteomes" id="UP000314294"/>
    </source>
</evidence>